<dbReference type="Gene3D" id="3.90.550.10">
    <property type="entry name" value="Spore Coat Polysaccharide Biosynthesis Protein SpsA, Chain A"/>
    <property type="match status" value="1"/>
</dbReference>
<dbReference type="InterPro" id="IPR001173">
    <property type="entry name" value="Glyco_trans_2-like"/>
</dbReference>
<keyword evidence="3" id="KW-1185">Reference proteome</keyword>
<name>A0A9X5GRK5_9FIRM</name>
<comment type="caution">
    <text evidence="2">The sequence shown here is derived from an EMBL/GenBank/DDBJ whole genome shotgun (WGS) entry which is preliminary data.</text>
</comment>
<gene>
    <name evidence="2" type="ORF">D5281_06625</name>
</gene>
<sequence length="775" mass="89103">MKVASLKQSLKQILVNKQHRLYEKEAASKNLTYDSWIKKQEEKAKDDQHIENIDIKILTSDSEIPKNEREKNKNDGKNADEYGECQWIEVFDKGNPVQSKKTIISIYASALYHDIEYHLENNIAEVILIKFYRGECNEISYPLIDKILSENEKIVLIYGDEDIQNDGVRENPWFKPDWSPDRFLSCFYFGGLVAVRANALKETYGHCKEKGILDGEQGNSFEGAAFEAGKLLYLLFYEMLKEHHAFSKGHTISNAVVYHIRHVLFHSTKNGYEQIRDLRLPLSCENEDKEETYEDAVEIENSLETVTAEHHKRQAVTLSIIIPSKDNPEVLFHCMDSLLQKTCSKHSFEIILVDNGSGEENKAKILDKVSGLNQMQAVKKGQVRKKGTLCFEGCTYVYHPMPFNFSSMCNLGAANARGKLLLFLNDDMEIIQPDWMDLMVEKASLSYAGAVGAKLLYPDSDIIQHAGITNLRVGPAHKLQFLHDEKIHYFGMNRGVHNMLGVTGACLMVAQDVFDKAGGFCEELAVAFNDVDLCYTIHEMGYYNIVRNDVAFFHHESLSRGKDGDSPEKQQRLLRERDILYDRHEELYGRDPYYNPGLMTDMLQTEYLPAYHYQVTLDMPWSEPVSSDRIVRRAREDKCLVVGMECAMDIYKWRYGGLPKKGRIKGRQEDMGYYFQGYSFIIGSDNACYKKKLLLKNRESQKIWGLTIESRYRKDIQDNLKDQVNVELTGFVARMRWGELPEGVYQLGMLAEDACSTQKLVNWSNWVLEVTENGR</sequence>
<dbReference type="Proteomes" id="UP001154420">
    <property type="component" value="Unassembled WGS sequence"/>
</dbReference>
<dbReference type="InterPro" id="IPR029044">
    <property type="entry name" value="Nucleotide-diphossugar_trans"/>
</dbReference>
<dbReference type="AlphaFoldDB" id="A0A9X5GRK5"/>
<dbReference type="Pfam" id="PF00535">
    <property type="entry name" value="Glycos_transf_2"/>
    <property type="match status" value="1"/>
</dbReference>
<evidence type="ECO:0000313" key="2">
    <source>
        <dbReference type="EMBL" id="NBJ92276.1"/>
    </source>
</evidence>
<feature type="domain" description="Glycosyltransferase 2-like" evidence="1">
    <location>
        <begin position="319"/>
        <end position="498"/>
    </location>
</feature>
<dbReference type="PANTHER" id="PTHR43179">
    <property type="entry name" value="RHAMNOSYLTRANSFERASE WBBL"/>
    <property type="match status" value="1"/>
</dbReference>
<accession>A0A9X5GRK5</accession>
<dbReference type="EMBL" id="QZDT01000007">
    <property type="protein sequence ID" value="NBJ92276.1"/>
    <property type="molecule type" value="Genomic_DNA"/>
</dbReference>
<reference evidence="2" key="1">
    <citation type="submission" date="2018-09" db="EMBL/GenBank/DDBJ databases">
        <title>Murine metabolic-syndrome-specific gut microbial biobank.</title>
        <authorList>
            <person name="Liu C."/>
        </authorList>
    </citation>
    <scope>NUCLEOTIDE SEQUENCE</scope>
    <source>
        <strain evidence="2">D42-62</strain>
    </source>
</reference>
<evidence type="ECO:0000259" key="1">
    <source>
        <dbReference type="Pfam" id="PF00535"/>
    </source>
</evidence>
<dbReference type="PANTHER" id="PTHR43179:SF7">
    <property type="entry name" value="RHAMNOSYLTRANSFERASE WBBL"/>
    <property type="match status" value="1"/>
</dbReference>
<proteinExistence type="predicted"/>
<organism evidence="2 3">
    <name type="scientific">Parablautia muri</name>
    <dbReference type="NCBI Taxonomy" id="2320879"/>
    <lineage>
        <taxon>Bacteria</taxon>
        <taxon>Bacillati</taxon>
        <taxon>Bacillota</taxon>
        <taxon>Clostridia</taxon>
        <taxon>Lachnospirales</taxon>
        <taxon>Lachnospiraceae</taxon>
        <taxon>Parablautia</taxon>
    </lineage>
</organism>
<dbReference type="SUPFAM" id="SSF53448">
    <property type="entry name" value="Nucleotide-diphospho-sugar transferases"/>
    <property type="match status" value="1"/>
</dbReference>
<evidence type="ECO:0000313" key="3">
    <source>
        <dbReference type="Proteomes" id="UP001154420"/>
    </source>
</evidence>
<protein>
    <submittedName>
        <fullName evidence="2">Glycosyltransferase</fullName>
    </submittedName>
</protein>